<dbReference type="InterPro" id="IPR001878">
    <property type="entry name" value="Znf_CCHC"/>
</dbReference>
<keyword evidence="5" id="KW-1185">Reference proteome</keyword>
<feature type="region of interest" description="Disordered" evidence="2">
    <location>
        <begin position="108"/>
        <end position="127"/>
    </location>
</feature>
<feature type="domain" description="CCHC-type" evidence="3">
    <location>
        <begin position="155"/>
        <end position="170"/>
    </location>
</feature>
<dbReference type="Pfam" id="PF03732">
    <property type="entry name" value="Retrotrans_gag"/>
    <property type="match status" value="1"/>
</dbReference>
<dbReference type="GO" id="GO:0008270">
    <property type="term" value="F:zinc ion binding"/>
    <property type="evidence" value="ECO:0007669"/>
    <property type="project" value="UniProtKB-KW"/>
</dbReference>
<protein>
    <recommendedName>
        <fullName evidence="3">CCHC-type domain-containing protein</fullName>
    </recommendedName>
</protein>
<keyword evidence="1" id="KW-0863">Zinc-finger</keyword>
<comment type="caution">
    <text evidence="4">The sequence shown here is derived from an EMBL/GenBank/DDBJ whole genome shotgun (WGS) entry which is preliminary data.</text>
</comment>
<dbReference type="PROSITE" id="PS50158">
    <property type="entry name" value="ZF_CCHC"/>
    <property type="match status" value="1"/>
</dbReference>
<evidence type="ECO:0000313" key="5">
    <source>
        <dbReference type="Proteomes" id="UP001064489"/>
    </source>
</evidence>
<sequence length="178" mass="20649">MNHGGRNAVGRGNAEPVTLWFPWSSSRNWDRQFSKERLILLLLNEADHWWDATSCILKTTMPTNDHITWEMFKNAFNEKYFLDRVSFKMERDFLSLKQGNKSITEHGTQFKKHNNGGSKGSEKTLGDTPFKKNLLPCQRCGGTHAREFYMITRACFGCGKMDHKIKDCPKRHYDLDTA</sequence>
<gene>
    <name evidence="4" type="ORF">LWI28_024728</name>
</gene>
<dbReference type="GO" id="GO:0003676">
    <property type="term" value="F:nucleic acid binding"/>
    <property type="evidence" value="ECO:0007669"/>
    <property type="project" value="InterPro"/>
</dbReference>
<evidence type="ECO:0000256" key="2">
    <source>
        <dbReference type="SAM" id="MobiDB-lite"/>
    </source>
</evidence>
<reference evidence="4" key="2">
    <citation type="submission" date="2023-02" db="EMBL/GenBank/DDBJ databases">
        <authorList>
            <person name="Swenson N.G."/>
            <person name="Wegrzyn J.L."/>
            <person name="Mcevoy S.L."/>
        </authorList>
    </citation>
    <scope>NUCLEOTIDE SEQUENCE</scope>
    <source>
        <strain evidence="4">91603</strain>
        <tissue evidence="4">Leaf</tissue>
    </source>
</reference>
<evidence type="ECO:0000259" key="3">
    <source>
        <dbReference type="PROSITE" id="PS50158"/>
    </source>
</evidence>
<evidence type="ECO:0000256" key="1">
    <source>
        <dbReference type="PROSITE-ProRule" id="PRU00047"/>
    </source>
</evidence>
<dbReference type="EMBL" id="JAJSOW010000100">
    <property type="protein sequence ID" value="KAI9187126.1"/>
    <property type="molecule type" value="Genomic_DNA"/>
</dbReference>
<reference evidence="4" key="1">
    <citation type="journal article" date="2022" name="Plant J.">
        <title>Strategies of tolerance reflected in two North American maple genomes.</title>
        <authorList>
            <person name="McEvoy S.L."/>
            <person name="Sezen U.U."/>
            <person name="Trouern-Trend A."/>
            <person name="McMahon S.M."/>
            <person name="Schaberg P.G."/>
            <person name="Yang J."/>
            <person name="Wegrzyn J.L."/>
            <person name="Swenson N.G."/>
        </authorList>
    </citation>
    <scope>NUCLEOTIDE SEQUENCE</scope>
    <source>
        <strain evidence="4">91603</strain>
    </source>
</reference>
<dbReference type="Proteomes" id="UP001064489">
    <property type="component" value="Chromosome 3"/>
</dbReference>
<dbReference type="SMART" id="SM00343">
    <property type="entry name" value="ZnF_C2HC"/>
    <property type="match status" value="1"/>
</dbReference>
<dbReference type="InterPro" id="IPR005162">
    <property type="entry name" value="Retrotrans_gag_dom"/>
</dbReference>
<keyword evidence="1" id="KW-0862">Zinc</keyword>
<dbReference type="AlphaFoldDB" id="A0AAD5NWK8"/>
<name>A0AAD5NWK8_ACENE</name>
<keyword evidence="1" id="KW-0479">Metal-binding</keyword>
<organism evidence="4 5">
    <name type="scientific">Acer negundo</name>
    <name type="common">Box elder</name>
    <dbReference type="NCBI Taxonomy" id="4023"/>
    <lineage>
        <taxon>Eukaryota</taxon>
        <taxon>Viridiplantae</taxon>
        <taxon>Streptophyta</taxon>
        <taxon>Embryophyta</taxon>
        <taxon>Tracheophyta</taxon>
        <taxon>Spermatophyta</taxon>
        <taxon>Magnoliopsida</taxon>
        <taxon>eudicotyledons</taxon>
        <taxon>Gunneridae</taxon>
        <taxon>Pentapetalae</taxon>
        <taxon>rosids</taxon>
        <taxon>malvids</taxon>
        <taxon>Sapindales</taxon>
        <taxon>Sapindaceae</taxon>
        <taxon>Hippocastanoideae</taxon>
        <taxon>Acereae</taxon>
        <taxon>Acer</taxon>
    </lineage>
</organism>
<accession>A0AAD5NWK8</accession>
<evidence type="ECO:0000313" key="4">
    <source>
        <dbReference type="EMBL" id="KAI9187126.1"/>
    </source>
</evidence>
<proteinExistence type="predicted"/>